<evidence type="ECO:0000313" key="5">
    <source>
        <dbReference type="EMBL" id="ORX49520.1"/>
    </source>
</evidence>
<dbReference type="PANTHER" id="PTHR28620">
    <property type="entry name" value="CENTROMERE PROTEIN V"/>
    <property type="match status" value="1"/>
</dbReference>
<evidence type="ECO:0000259" key="4">
    <source>
        <dbReference type="PROSITE" id="PS51891"/>
    </source>
</evidence>
<evidence type="ECO:0000256" key="1">
    <source>
        <dbReference type="ARBA" id="ARBA00005495"/>
    </source>
</evidence>
<dbReference type="InterPro" id="IPR052355">
    <property type="entry name" value="CENP-V-like"/>
</dbReference>
<dbReference type="PANTHER" id="PTHR28620:SF1">
    <property type="entry name" value="CENP-V_GFA DOMAIN-CONTAINING PROTEIN"/>
    <property type="match status" value="1"/>
</dbReference>
<evidence type="ECO:0000256" key="2">
    <source>
        <dbReference type="ARBA" id="ARBA00022723"/>
    </source>
</evidence>
<dbReference type="GO" id="GO:0016846">
    <property type="term" value="F:carbon-sulfur lyase activity"/>
    <property type="evidence" value="ECO:0007669"/>
    <property type="project" value="InterPro"/>
</dbReference>
<comment type="similarity">
    <text evidence="1">Belongs to the Gfa family.</text>
</comment>
<dbReference type="PROSITE" id="PS51891">
    <property type="entry name" value="CENP_V_GFA"/>
    <property type="match status" value="1"/>
</dbReference>
<accession>A0A1X2GB07</accession>
<gene>
    <name evidence="5" type="ORF">DM01DRAFT_1338192</name>
</gene>
<dbReference type="InterPro" id="IPR006913">
    <property type="entry name" value="CENP-V/GFA"/>
</dbReference>
<dbReference type="EMBL" id="MCGT01000026">
    <property type="protein sequence ID" value="ORX49520.1"/>
    <property type="molecule type" value="Genomic_DNA"/>
</dbReference>
<keyword evidence="6" id="KW-1185">Reference proteome</keyword>
<name>A0A1X2GB07_9FUNG</name>
<dbReference type="Proteomes" id="UP000242146">
    <property type="component" value="Unassembled WGS sequence"/>
</dbReference>
<dbReference type="Gene3D" id="2.170.150.70">
    <property type="match status" value="1"/>
</dbReference>
<keyword evidence="2" id="KW-0479">Metal-binding</keyword>
<dbReference type="GO" id="GO:0046872">
    <property type="term" value="F:metal ion binding"/>
    <property type="evidence" value="ECO:0007669"/>
    <property type="project" value="UniProtKB-KW"/>
</dbReference>
<reference evidence="5 6" key="1">
    <citation type="submission" date="2016-07" db="EMBL/GenBank/DDBJ databases">
        <title>Pervasive Adenine N6-methylation of Active Genes in Fungi.</title>
        <authorList>
            <consortium name="DOE Joint Genome Institute"/>
            <person name="Mondo S.J."/>
            <person name="Dannebaum R.O."/>
            <person name="Kuo R.C."/>
            <person name="Labutti K."/>
            <person name="Haridas S."/>
            <person name="Kuo A."/>
            <person name="Salamov A."/>
            <person name="Ahrendt S.R."/>
            <person name="Lipzen A."/>
            <person name="Sullivan W."/>
            <person name="Andreopoulos W.B."/>
            <person name="Clum A."/>
            <person name="Lindquist E."/>
            <person name="Daum C."/>
            <person name="Ramamoorthy G.K."/>
            <person name="Gryganskyi A."/>
            <person name="Culley D."/>
            <person name="Magnuson J.K."/>
            <person name="James T.Y."/>
            <person name="O'Malley M.A."/>
            <person name="Stajich J.E."/>
            <person name="Spatafora J.W."/>
            <person name="Visel A."/>
            <person name="Grigoriev I.V."/>
        </authorList>
    </citation>
    <scope>NUCLEOTIDE SEQUENCE [LARGE SCALE GENOMIC DNA]</scope>
    <source>
        <strain evidence="5 6">NRRL 3301</strain>
    </source>
</reference>
<keyword evidence="3" id="KW-0862">Zinc</keyword>
<dbReference type="STRING" id="101127.A0A1X2GB07"/>
<comment type="caution">
    <text evidence="5">The sequence shown here is derived from an EMBL/GenBank/DDBJ whole genome shotgun (WGS) entry which is preliminary data.</text>
</comment>
<sequence>MSISEYRFHTKTAVYYFCQTCGISPYHRPRCDPENQMSVNFRCIDSDTIESFTIEPVDGKNWE</sequence>
<evidence type="ECO:0000256" key="3">
    <source>
        <dbReference type="ARBA" id="ARBA00022833"/>
    </source>
</evidence>
<dbReference type="OrthoDB" id="2993351at2759"/>
<evidence type="ECO:0000313" key="6">
    <source>
        <dbReference type="Proteomes" id="UP000242146"/>
    </source>
</evidence>
<dbReference type="AlphaFoldDB" id="A0A1X2GB07"/>
<organism evidence="5 6">
    <name type="scientific">Hesseltinella vesiculosa</name>
    <dbReference type="NCBI Taxonomy" id="101127"/>
    <lineage>
        <taxon>Eukaryota</taxon>
        <taxon>Fungi</taxon>
        <taxon>Fungi incertae sedis</taxon>
        <taxon>Mucoromycota</taxon>
        <taxon>Mucoromycotina</taxon>
        <taxon>Mucoromycetes</taxon>
        <taxon>Mucorales</taxon>
        <taxon>Cunninghamellaceae</taxon>
        <taxon>Hesseltinella</taxon>
    </lineage>
</organism>
<dbReference type="SUPFAM" id="SSF51316">
    <property type="entry name" value="Mss4-like"/>
    <property type="match status" value="1"/>
</dbReference>
<feature type="domain" description="CENP-V/GFA" evidence="4">
    <location>
        <begin position="1"/>
        <end position="63"/>
    </location>
</feature>
<dbReference type="InterPro" id="IPR011057">
    <property type="entry name" value="Mss4-like_sf"/>
</dbReference>
<protein>
    <recommendedName>
        <fullName evidence="4">CENP-V/GFA domain-containing protein</fullName>
    </recommendedName>
</protein>
<proteinExistence type="inferred from homology"/>